<evidence type="ECO:0000256" key="7">
    <source>
        <dbReference type="ARBA" id="ARBA00022764"/>
    </source>
</evidence>
<evidence type="ECO:0000256" key="8">
    <source>
        <dbReference type="ARBA" id="ARBA00022927"/>
    </source>
</evidence>
<evidence type="ECO:0000256" key="3">
    <source>
        <dbReference type="ARBA" id="ARBA00011245"/>
    </source>
</evidence>
<dbReference type="GO" id="GO:0044874">
    <property type="term" value="P:lipoprotein localization to outer membrane"/>
    <property type="evidence" value="ECO:0007669"/>
    <property type="project" value="UniProtKB-UniRule"/>
</dbReference>
<comment type="caution">
    <text evidence="11">The sequence shown here is derived from an EMBL/GenBank/DDBJ whole genome shotgun (WGS) entry which is preliminary data.</text>
</comment>
<gene>
    <name evidence="10 11" type="primary">lolA</name>
    <name evidence="11" type="ORF">F2Q65_12465</name>
</gene>
<keyword evidence="8 10" id="KW-0653">Protein transport</keyword>
<dbReference type="InterPro" id="IPR029046">
    <property type="entry name" value="LolA/LolB/LppX"/>
</dbReference>
<name>A0A5M8FKW5_9GAMM</name>
<evidence type="ECO:0000256" key="1">
    <source>
        <dbReference type="ARBA" id="ARBA00004418"/>
    </source>
</evidence>
<dbReference type="SUPFAM" id="SSF89392">
    <property type="entry name" value="Prokaryotic lipoproteins and lipoprotein localization factors"/>
    <property type="match status" value="1"/>
</dbReference>
<evidence type="ECO:0000313" key="12">
    <source>
        <dbReference type="Proteomes" id="UP000322981"/>
    </source>
</evidence>
<evidence type="ECO:0000256" key="2">
    <source>
        <dbReference type="ARBA" id="ARBA00007615"/>
    </source>
</evidence>
<dbReference type="InterPro" id="IPR018323">
    <property type="entry name" value="OM_lipoprot_carrier_LolA_Pbac"/>
</dbReference>
<dbReference type="PANTHER" id="PTHR35869">
    <property type="entry name" value="OUTER-MEMBRANE LIPOPROTEIN CARRIER PROTEIN"/>
    <property type="match status" value="1"/>
</dbReference>
<accession>A0A5M8FKW5</accession>
<dbReference type="HAMAP" id="MF_00240">
    <property type="entry name" value="LolA"/>
    <property type="match status" value="1"/>
</dbReference>
<protein>
    <recommendedName>
        <fullName evidence="4 10">Outer-membrane lipoprotein carrier protein</fullName>
    </recommendedName>
</protein>
<proteinExistence type="inferred from homology"/>
<keyword evidence="12" id="KW-1185">Reference proteome</keyword>
<dbReference type="EMBL" id="VWXX01000020">
    <property type="protein sequence ID" value="KAA6184386.1"/>
    <property type="molecule type" value="Genomic_DNA"/>
</dbReference>
<keyword evidence="7 10" id="KW-0574">Periplasm</keyword>
<evidence type="ECO:0000256" key="5">
    <source>
        <dbReference type="ARBA" id="ARBA00022448"/>
    </source>
</evidence>
<evidence type="ECO:0000256" key="10">
    <source>
        <dbReference type="HAMAP-Rule" id="MF_00240"/>
    </source>
</evidence>
<dbReference type="Gene3D" id="2.50.20.10">
    <property type="entry name" value="Lipoprotein localisation LolA/LolB/LppX"/>
    <property type="match status" value="1"/>
</dbReference>
<dbReference type="Proteomes" id="UP000322981">
    <property type="component" value="Unassembled WGS sequence"/>
</dbReference>
<evidence type="ECO:0000313" key="11">
    <source>
        <dbReference type="EMBL" id="KAA6184386.1"/>
    </source>
</evidence>
<comment type="function">
    <text evidence="10">Participates in the translocation of lipoproteins from the inner membrane to the outer membrane. Only forms a complex with a lipoprotein if the residue after the N-terminal Cys is not an aspartate (The Asp acts as a targeting signal to indicate that the lipoprotein should stay in the inner membrane).</text>
</comment>
<keyword evidence="9 10" id="KW-0143">Chaperone</keyword>
<comment type="subunit">
    <text evidence="3 10">Monomer.</text>
</comment>
<keyword evidence="5 10" id="KW-0813">Transport</keyword>
<dbReference type="Pfam" id="PF03548">
    <property type="entry name" value="LolA"/>
    <property type="match status" value="1"/>
</dbReference>
<comment type="similarity">
    <text evidence="2 10">Belongs to the LolA family.</text>
</comment>
<sequence>MSAFLCAHRASAVGRTAEKALVSAPRSRHPGVIALVLAASTLLAAPVARATDAVALVKDYLQGLNSLQAEFRQITLPSDGSDMIESRGTFYLLRPNRFRWDYTVPWSQQIVADGQRIYLYDEELAQVSHRSQKRVLDGTPAQLLASDQPPEDYFTMRNIDRGDQRDWAELVPKTEDTDVVRLQIGFVDGELDTLVMEDRFGQLTRFIFTELERNPQLQYAFFRFERPAGADFLQID</sequence>
<evidence type="ECO:0000256" key="4">
    <source>
        <dbReference type="ARBA" id="ARBA00014035"/>
    </source>
</evidence>
<reference evidence="11 12" key="1">
    <citation type="submission" date="2019-09" db="EMBL/GenBank/DDBJ databases">
        <title>Whole-genome sequence of the purple sulfur bacterium Thiohalocapsa marina DSM 19078.</title>
        <authorList>
            <person name="Kyndt J.A."/>
            <person name="Meyer T.E."/>
        </authorList>
    </citation>
    <scope>NUCLEOTIDE SEQUENCE [LARGE SCALE GENOMIC DNA]</scope>
    <source>
        <strain evidence="11 12">DSM 19078</strain>
    </source>
</reference>
<keyword evidence="11" id="KW-0449">Lipoprotein</keyword>
<keyword evidence="6" id="KW-0732">Signal</keyword>
<dbReference type="GO" id="GO:0042953">
    <property type="term" value="P:lipoprotein transport"/>
    <property type="evidence" value="ECO:0007669"/>
    <property type="project" value="InterPro"/>
</dbReference>
<dbReference type="CDD" id="cd16325">
    <property type="entry name" value="LolA"/>
    <property type="match status" value="1"/>
</dbReference>
<dbReference type="AlphaFoldDB" id="A0A5M8FKW5"/>
<dbReference type="PANTHER" id="PTHR35869:SF1">
    <property type="entry name" value="OUTER-MEMBRANE LIPOPROTEIN CARRIER PROTEIN"/>
    <property type="match status" value="1"/>
</dbReference>
<dbReference type="GO" id="GO:0042597">
    <property type="term" value="C:periplasmic space"/>
    <property type="evidence" value="ECO:0007669"/>
    <property type="project" value="UniProtKB-SubCell"/>
</dbReference>
<dbReference type="OrthoDB" id="9787361at2"/>
<dbReference type="NCBIfam" id="TIGR00547">
    <property type="entry name" value="lolA"/>
    <property type="match status" value="1"/>
</dbReference>
<evidence type="ECO:0000256" key="6">
    <source>
        <dbReference type="ARBA" id="ARBA00022729"/>
    </source>
</evidence>
<dbReference type="RefSeq" id="WP_150093744.1">
    <property type="nucleotide sequence ID" value="NZ_JBFUOH010000116.1"/>
</dbReference>
<evidence type="ECO:0000256" key="9">
    <source>
        <dbReference type="ARBA" id="ARBA00023186"/>
    </source>
</evidence>
<dbReference type="InterPro" id="IPR004564">
    <property type="entry name" value="OM_lipoprot_carrier_LolA-like"/>
</dbReference>
<comment type="subcellular location">
    <subcellularLocation>
        <location evidence="1 10">Periplasm</location>
    </subcellularLocation>
</comment>
<organism evidence="11 12">
    <name type="scientific">Thiohalocapsa marina</name>
    <dbReference type="NCBI Taxonomy" id="424902"/>
    <lineage>
        <taxon>Bacteria</taxon>
        <taxon>Pseudomonadati</taxon>
        <taxon>Pseudomonadota</taxon>
        <taxon>Gammaproteobacteria</taxon>
        <taxon>Chromatiales</taxon>
        <taxon>Chromatiaceae</taxon>
        <taxon>Thiohalocapsa</taxon>
    </lineage>
</organism>